<evidence type="ECO:0000313" key="2">
    <source>
        <dbReference type="EMBL" id="MBO0481500.1"/>
    </source>
</evidence>
<proteinExistence type="predicted"/>
<dbReference type="Proteomes" id="UP000664832">
    <property type="component" value="Unassembled WGS sequence"/>
</dbReference>
<accession>A0ABS3HZK0</accession>
<evidence type="ECO:0000313" key="3">
    <source>
        <dbReference type="Proteomes" id="UP000664832"/>
    </source>
</evidence>
<name>A0ABS3HZK0_9ENTE</name>
<protein>
    <submittedName>
        <fullName evidence="2">Uncharacterized protein</fullName>
    </submittedName>
</protein>
<keyword evidence="3" id="KW-1185">Reference proteome</keyword>
<feature type="compositionally biased region" description="Acidic residues" evidence="1">
    <location>
        <begin position="174"/>
        <end position="188"/>
    </location>
</feature>
<dbReference type="EMBL" id="JAFLWI010000005">
    <property type="protein sequence ID" value="MBO0481500.1"/>
    <property type="molecule type" value="Genomic_DNA"/>
</dbReference>
<feature type="region of interest" description="Disordered" evidence="1">
    <location>
        <begin position="156"/>
        <end position="190"/>
    </location>
</feature>
<organism evidence="2 3">
    <name type="scientific">Candidatus Enterococcus courvalinii</name>
    <dbReference type="NCBI Taxonomy" id="2815329"/>
    <lineage>
        <taxon>Bacteria</taxon>
        <taxon>Bacillati</taxon>
        <taxon>Bacillota</taxon>
        <taxon>Bacilli</taxon>
        <taxon>Lactobacillales</taxon>
        <taxon>Enterococcaceae</taxon>
        <taxon>Enterococcus</taxon>
    </lineage>
</organism>
<evidence type="ECO:0000256" key="1">
    <source>
        <dbReference type="SAM" id="MobiDB-lite"/>
    </source>
</evidence>
<gene>
    <name evidence="2" type="ORF">JZO71_04065</name>
</gene>
<dbReference type="RefSeq" id="WP_206898321.1">
    <property type="nucleotide sequence ID" value="NZ_JAFLWI010000005.1"/>
</dbReference>
<comment type="caution">
    <text evidence="2">The sequence shown here is derived from an EMBL/GenBank/DDBJ whole genome shotgun (WGS) entry which is preliminary data.</text>
</comment>
<reference evidence="2 3" key="1">
    <citation type="submission" date="2021-03" db="EMBL/GenBank/DDBJ databases">
        <title>Enterococcal diversity collection.</title>
        <authorList>
            <person name="Gilmore M.S."/>
            <person name="Schwartzman J."/>
            <person name="Van Tyne D."/>
            <person name="Martin M."/>
            <person name="Earl A.M."/>
            <person name="Manson A.L."/>
            <person name="Straub T."/>
            <person name="Salamzade R."/>
            <person name="Saavedra J."/>
            <person name="Lebreton F."/>
            <person name="Prichula J."/>
            <person name="Schaufler K."/>
            <person name="Gaca A."/>
            <person name="Sgardioli B."/>
            <person name="Wagenaar J."/>
            <person name="Strong T."/>
        </authorList>
    </citation>
    <scope>NUCLEOTIDE SEQUENCE [LARGE SCALE GENOMIC DNA]</scope>
    <source>
        <strain evidence="2 3">MSG2901</strain>
    </source>
</reference>
<sequence length="239" mass="27490">MSVFNNKNMVSGYVNHVAIYDGGEFKTMFVRLAVFNYMKEDKPQYEVINAQISCSVDKQGKPATTSSHPKAQLNKMLFDKLDKNLTEGMKVTIHGSLRGNDQILLGGRWRNFKDLSSGEKEEYKSLPKDQLITRNQSFIYMEEVSMPNKETFLKRKEEQSQDNQMEGIKVSEPSEADQIETDDNDPVDNDGMVVETVEAEIITPEEVTNVPRRHVASYVRFEDMIYPESMDMVEEDYPF</sequence>